<keyword evidence="3" id="KW-1185">Reference proteome</keyword>
<evidence type="ECO:0000313" key="3">
    <source>
        <dbReference type="Proteomes" id="UP000649739"/>
    </source>
</evidence>
<reference evidence="2" key="1">
    <citation type="journal article" date="2014" name="Int. J. Syst. Evol. Microbiol.">
        <title>Complete genome sequence of Corynebacterium casei LMG S-19264T (=DSM 44701T), isolated from a smear-ripened cheese.</title>
        <authorList>
            <consortium name="US DOE Joint Genome Institute (JGI-PGF)"/>
            <person name="Walter F."/>
            <person name="Albersmeier A."/>
            <person name="Kalinowski J."/>
            <person name="Ruckert C."/>
        </authorList>
    </citation>
    <scope>NUCLEOTIDE SEQUENCE</scope>
    <source>
        <strain evidence="2">JCM 3090</strain>
    </source>
</reference>
<proteinExistence type="predicted"/>
<dbReference type="RefSeq" id="WP_189168942.1">
    <property type="nucleotide sequence ID" value="NZ_BMQB01000002.1"/>
</dbReference>
<comment type="caution">
    <text evidence="2">The sequence shown here is derived from an EMBL/GenBank/DDBJ whole genome shotgun (WGS) entry which is preliminary data.</text>
</comment>
<dbReference type="EMBL" id="BMQB01000002">
    <property type="protein sequence ID" value="GGJ83112.1"/>
    <property type="molecule type" value="Genomic_DNA"/>
</dbReference>
<dbReference type="Proteomes" id="UP000649739">
    <property type="component" value="Unassembled WGS sequence"/>
</dbReference>
<feature type="region of interest" description="Disordered" evidence="1">
    <location>
        <begin position="45"/>
        <end position="77"/>
    </location>
</feature>
<sequence length="77" mass="8209">MSYFASLFRRAREWSVRARALVAVLALLGVAGGAAAVHFGTRSEPTVTVTSTDPNQVPAPPRPPRATPVERIVSPAR</sequence>
<evidence type="ECO:0000256" key="1">
    <source>
        <dbReference type="SAM" id="MobiDB-lite"/>
    </source>
</evidence>
<reference evidence="2" key="2">
    <citation type="submission" date="2020-09" db="EMBL/GenBank/DDBJ databases">
        <authorList>
            <person name="Sun Q."/>
            <person name="Ohkuma M."/>
        </authorList>
    </citation>
    <scope>NUCLEOTIDE SEQUENCE</scope>
    <source>
        <strain evidence="2">JCM 3090</strain>
    </source>
</reference>
<feature type="compositionally biased region" description="Pro residues" evidence="1">
    <location>
        <begin position="57"/>
        <end position="66"/>
    </location>
</feature>
<accession>A0A8J3B1K3</accession>
<feature type="compositionally biased region" description="Polar residues" evidence="1">
    <location>
        <begin position="45"/>
        <end position="55"/>
    </location>
</feature>
<organism evidence="2 3">
    <name type="scientific">Pilimelia anulata</name>
    <dbReference type="NCBI Taxonomy" id="53371"/>
    <lineage>
        <taxon>Bacteria</taxon>
        <taxon>Bacillati</taxon>
        <taxon>Actinomycetota</taxon>
        <taxon>Actinomycetes</taxon>
        <taxon>Micromonosporales</taxon>
        <taxon>Micromonosporaceae</taxon>
        <taxon>Pilimelia</taxon>
    </lineage>
</organism>
<protein>
    <submittedName>
        <fullName evidence="2">Uncharacterized protein</fullName>
    </submittedName>
</protein>
<dbReference type="AlphaFoldDB" id="A0A8J3B1K3"/>
<gene>
    <name evidence="2" type="ORF">GCM10010123_10910</name>
</gene>
<evidence type="ECO:0000313" key="2">
    <source>
        <dbReference type="EMBL" id="GGJ83112.1"/>
    </source>
</evidence>
<name>A0A8J3B1K3_9ACTN</name>